<keyword evidence="3" id="KW-1185">Reference proteome</keyword>
<reference evidence="2 3" key="1">
    <citation type="submission" date="2024-09" db="EMBL/GenBank/DDBJ databases">
        <title>Rethinking Asexuality: The Enigmatic Case of Functional Sexual Genes in Lepraria (Stereocaulaceae).</title>
        <authorList>
            <person name="Doellman M."/>
            <person name="Sun Y."/>
            <person name="Barcenas-Pena A."/>
            <person name="Lumbsch H.T."/>
            <person name="Grewe F."/>
        </authorList>
    </citation>
    <scope>NUCLEOTIDE SEQUENCE [LARGE SCALE GENOMIC DNA]</scope>
    <source>
        <strain evidence="2 3">Grewe 0041</strain>
    </source>
</reference>
<proteinExistence type="predicted"/>
<evidence type="ECO:0000256" key="1">
    <source>
        <dbReference type="SAM" id="MobiDB-lite"/>
    </source>
</evidence>
<evidence type="ECO:0000313" key="2">
    <source>
        <dbReference type="EMBL" id="KAL2044107.1"/>
    </source>
</evidence>
<comment type="caution">
    <text evidence="2">The sequence shown here is derived from an EMBL/GenBank/DDBJ whole genome shotgun (WGS) entry which is preliminary data.</text>
</comment>
<evidence type="ECO:0000313" key="3">
    <source>
        <dbReference type="Proteomes" id="UP001590951"/>
    </source>
</evidence>
<dbReference type="SUPFAM" id="SSF50405">
    <property type="entry name" value="Actin-crosslinking proteins"/>
    <property type="match status" value="1"/>
</dbReference>
<organism evidence="2 3">
    <name type="scientific">Lepraria finkii</name>
    <dbReference type="NCBI Taxonomy" id="1340010"/>
    <lineage>
        <taxon>Eukaryota</taxon>
        <taxon>Fungi</taxon>
        <taxon>Dikarya</taxon>
        <taxon>Ascomycota</taxon>
        <taxon>Pezizomycotina</taxon>
        <taxon>Lecanoromycetes</taxon>
        <taxon>OSLEUM clade</taxon>
        <taxon>Lecanoromycetidae</taxon>
        <taxon>Lecanorales</taxon>
        <taxon>Lecanorineae</taxon>
        <taxon>Stereocaulaceae</taxon>
        <taxon>Lepraria</taxon>
    </lineage>
</organism>
<feature type="region of interest" description="Disordered" evidence="1">
    <location>
        <begin position="1"/>
        <end position="31"/>
    </location>
</feature>
<dbReference type="InterPro" id="IPR008999">
    <property type="entry name" value="Actin-crosslinking"/>
</dbReference>
<dbReference type="Proteomes" id="UP001590951">
    <property type="component" value="Unassembled WGS sequence"/>
</dbReference>
<sequence>MVLNQVDPKPVLNHDDSTVDKSTTPPESIATDVLNHQDPLGGAEPSSYLVPWPGSTCIIRSVSSGHVITLLDGQIKLTQPGGRGSIHWVCVETKGWLGFRNTVSGKFLGHDGNGRLRCSADQHRGWEYFCVRPRPEGGCILLMTHYMRLCQVGIKVEQGVEKLAKIENGESDGIGWEFAKI</sequence>
<protein>
    <submittedName>
        <fullName evidence="2">Uncharacterized protein</fullName>
    </submittedName>
</protein>
<dbReference type="PANTHER" id="PTHR39697">
    <property type="entry name" value="RICIN B LECTIN DOMAIN-CONTAINING PROTEIN-RELATED"/>
    <property type="match status" value="1"/>
</dbReference>
<dbReference type="PANTHER" id="PTHR39697:SF2">
    <property type="entry name" value="CYANOVIRIN-N DOMAIN-CONTAINING PROTEIN"/>
    <property type="match status" value="1"/>
</dbReference>
<dbReference type="EMBL" id="JBHFEH010000212">
    <property type="protein sequence ID" value="KAL2044107.1"/>
    <property type="molecule type" value="Genomic_DNA"/>
</dbReference>
<name>A0ABR4AE51_9LECA</name>
<gene>
    <name evidence="2" type="ORF">ABVK25_012463</name>
</gene>
<accession>A0ABR4AE51</accession>